<dbReference type="GO" id="GO:0003677">
    <property type="term" value="F:DNA binding"/>
    <property type="evidence" value="ECO:0007669"/>
    <property type="project" value="UniProtKB-KW"/>
</dbReference>
<dbReference type="Proteomes" id="UP000460287">
    <property type="component" value="Unassembled WGS sequence"/>
</dbReference>
<dbReference type="Gene3D" id="1.10.10.1390">
    <property type="entry name" value="ATP-dependent DNA helicase RecQ"/>
    <property type="match status" value="1"/>
</dbReference>
<dbReference type="InterPro" id="IPR010997">
    <property type="entry name" value="HRDC-like_sf"/>
</dbReference>
<dbReference type="InterPro" id="IPR011545">
    <property type="entry name" value="DEAD/DEAH_box_helicase_dom"/>
</dbReference>
<dbReference type="InterPro" id="IPR004589">
    <property type="entry name" value="DNA_helicase_ATP-dep_RecQ"/>
</dbReference>
<proteinExistence type="inferred from homology"/>
<evidence type="ECO:0000256" key="15">
    <source>
        <dbReference type="ARBA" id="ARBA00034617"/>
    </source>
</evidence>
<dbReference type="AlphaFoldDB" id="A0A7X2T0M5"/>
<dbReference type="Gene3D" id="1.10.10.10">
    <property type="entry name" value="Winged helix-like DNA-binding domain superfamily/Winged helix DNA-binding domain"/>
    <property type="match status" value="1"/>
</dbReference>
<dbReference type="NCBIfam" id="TIGR01389">
    <property type="entry name" value="recQ"/>
    <property type="match status" value="1"/>
</dbReference>
<dbReference type="RefSeq" id="WP_154530568.1">
    <property type="nucleotide sequence ID" value="NZ_JAQXTV010000051.1"/>
</dbReference>
<keyword evidence="6" id="KW-0227">DNA damage</keyword>
<dbReference type="EC" id="5.6.2.4" evidence="16"/>
<dbReference type="Pfam" id="PF16124">
    <property type="entry name" value="RecQ_Zn_bind"/>
    <property type="match status" value="1"/>
</dbReference>
<accession>A0A7X2T0M5</accession>
<evidence type="ECO:0000256" key="11">
    <source>
        <dbReference type="ARBA" id="ARBA00023125"/>
    </source>
</evidence>
<dbReference type="Gene3D" id="1.10.150.80">
    <property type="entry name" value="HRDC domain"/>
    <property type="match status" value="2"/>
</dbReference>
<dbReference type="Pfam" id="PF00270">
    <property type="entry name" value="DEAD"/>
    <property type="match status" value="1"/>
</dbReference>
<evidence type="ECO:0000256" key="10">
    <source>
        <dbReference type="ARBA" id="ARBA00022840"/>
    </source>
</evidence>
<dbReference type="InterPro" id="IPR002121">
    <property type="entry name" value="HRDC_dom"/>
</dbReference>
<dbReference type="GO" id="GO:0006281">
    <property type="term" value="P:DNA repair"/>
    <property type="evidence" value="ECO:0007669"/>
    <property type="project" value="UniProtKB-KW"/>
</dbReference>
<dbReference type="FunFam" id="3.40.50.300:FF:000296">
    <property type="entry name" value="ATP-dependent DNA helicase RecQ"/>
    <property type="match status" value="1"/>
</dbReference>
<evidence type="ECO:0000256" key="6">
    <source>
        <dbReference type="ARBA" id="ARBA00022763"/>
    </source>
</evidence>
<keyword evidence="21" id="KW-1185">Reference proteome</keyword>
<protein>
    <recommendedName>
        <fullName evidence="16">DNA helicase RecQ</fullName>
        <ecNumber evidence="16">5.6.2.4</ecNumber>
    </recommendedName>
</protein>
<comment type="similarity">
    <text evidence="3">Belongs to the helicase family. RecQ subfamily.</text>
</comment>
<keyword evidence="5" id="KW-0547">Nucleotide-binding</keyword>
<evidence type="ECO:0000256" key="2">
    <source>
        <dbReference type="ARBA" id="ARBA00001947"/>
    </source>
</evidence>
<evidence type="ECO:0000256" key="4">
    <source>
        <dbReference type="ARBA" id="ARBA00022723"/>
    </source>
</evidence>
<dbReference type="GO" id="GO:0016787">
    <property type="term" value="F:hydrolase activity"/>
    <property type="evidence" value="ECO:0007669"/>
    <property type="project" value="UniProtKB-KW"/>
</dbReference>
<dbReference type="InterPro" id="IPR029491">
    <property type="entry name" value="Helicase_HTH"/>
</dbReference>
<keyword evidence="13" id="KW-0234">DNA repair</keyword>
<evidence type="ECO:0000256" key="8">
    <source>
        <dbReference type="ARBA" id="ARBA00022806"/>
    </source>
</evidence>
<organism evidence="20 21">
    <name type="scientific">Inconstantimicrobium porci</name>
    <dbReference type="NCBI Taxonomy" id="2652291"/>
    <lineage>
        <taxon>Bacteria</taxon>
        <taxon>Bacillati</taxon>
        <taxon>Bacillota</taxon>
        <taxon>Clostridia</taxon>
        <taxon>Eubacteriales</taxon>
        <taxon>Clostridiaceae</taxon>
        <taxon>Inconstantimicrobium</taxon>
    </lineage>
</organism>
<dbReference type="GO" id="GO:0005524">
    <property type="term" value="F:ATP binding"/>
    <property type="evidence" value="ECO:0007669"/>
    <property type="project" value="UniProtKB-KW"/>
</dbReference>
<keyword evidence="10" id="KW-0067">ATP-binding</keyword>
<evidence type="ECO:0000313" key="21">
    <source>
        <dbReference type="Proteomes" id="UP000460287"/>
    </source>
</evidence>
<dbReference type="SUPFAM" id="SSF52540">
    <property type="entry name" value="P-loop containing nucleoside triphosphate hydrolases"/>
    <property type="match status" value="1"/>
</dbReference>
<evidence type="ECO:0000256" key="9">
    <source>
        <dbReference type="ARBA" id="ARBA00022833"/>
    </source>
</evidence>
<dbReference type="PANTHER" id="PTHR13710">
    <property type="entry name" value="DNA HELICASE RECQ FAMILY MEMBER"/>
    <property type="match status" value="1"/>
</dbReference>
<comment type="catalytic activity">
    <reaction evidence="15">
        <text>Couples ATP hydrolysis with the unwinding of duplex DNA by translocating in the 3'-5' direction.</text>
        <dbReference type="EC" id="5.6.2.4"/>
    </reaction>
</comment>
<sequence>MIEKCRMLLKKYYGYKSFRKNQEEIITSIIDKNDVLAIMPTGAGKSICYQIPALVFEGVTIVISPLISLMKDQVDTIIAMGIEAAYINSTLSSSEMQEIIAGMCDNKYKIIYVAPERLDSYEFLMSLSKMNISQVAIDEAHCVSQWGHDFRVSYNNIAKFIDSLYVRPVVTAFTATATSEVRIDIVNLLKLNNPKIFVSGFDRENLTINILKPTSKRKYVLDYVSKNEDSSGIIYAATRKDVENLYEMLIDEGFSAGRYHAGMTAEERNKSQENFIYDKINIMVATNAFGMGIDKSNIRYVIHYNMPKDIESYYQEIGRAGRDGEESECVLFFGQTDVRKQKYLIEVGTENETRRMVAYKKLQQMIDLVNSNSCYRKFILNYFGETYNDNCGKCSNCNMEGIIVDRTIDAQKVLSCIYRMKRKYGINAIVDVLRGSKGKRIIEQEFDKLSTYGIMSEYSKEDLRDFINMLISHGYITLEEGTFPLVRLNNLSVKVLKGQQTVMFKELSVSRKIENSNDLFEILKAIRKDIAQQLNVPPYIIFGDSTLKDMSIHCPNTKEKIMMISGVGEVKYDKYGKVFLKAISDYLLNNNIELKDDPDVFNVNTDEKLLKQLMDVRNEIAEKEETFVQAILPKHTLKEISGRYPVSFEQLEDIGGIGSVKIAKYGEKILEVVKKYIEDEKIDVKWKNKRNKKLIIDGDSRSTKEVVLDMVKEKHPLEHIAEEEEVSISTILGYITECYVEGHYIDIYFNLKKYFTDKQKDQILSVCNEIGFNNLNEIKRKLPKFTKYETIRAVILEKYIEEVAV</sequence>
<reference evidence="20 21" key="1">
    <citation type="submission" date="2019-08" db="EMBL/GenBank/DDBJ databases">
        <title>In-depth cultivation of the pig gut microbiome towards novel bacterial diversity and tailored functional studies.</title>
        <authorList>
            <person name="Wylensek D."/>
            <person name="Hitch T.C.A."/>
            <person name="Clavel T."/>
        </authorList>
    </citation>
    <scope>NUCLEOTIDE SEQUENCE [LARGE SCALE GENOMIC DNA]</scope>
    <source>
        <strain evidence="20 21">WCA-383-APC-5B</strain>
    </source>
</reference>
<dbReference type="CDD" id="cd18794">
    <property type="entry name" value="SF2_C_RecQ"/>
    <property type="match status" value="1"/>
</dbReference>
<keyword evidence="9" id="KW-0862">Zinc</keyword>
<evidence type="ECO:0000256" key="12">
    <source>
        <dbReference type="ARBA" id="ARBA00023172"/>
    </source>
</evidence>
<dbReference type="SUPFAM" id="SSF47819">
    <property type="entry name" value="HRDC-like"/>
    <property type="match status" value="2"/>
</dbReference>
<dbReference type="GO" id="GO:0043590">
    <property type="term" value="C:bacterial nucleoid"/>
    <property type="evidence" value="ECO:0007669"/>
    <property type="project" value="TreeGrafter"/>
</dbReference>
<name>A0A7X2T0M5_9CLOT</name>
<dbReference type="InterPro" id="IPR018982">
    <property type="entry name" value="RQC_domain"/>
</dbReference>
<evidence type="ECO:0000256" key="7">
    <source>
        <dbReference type="ARBA" id="ARBA00022801"/>
    </source>
</evidence>
<dbReference type="Pfam" id="PF09382">
    <property type="entry name" value="RQC"/>
    <property type="match status" value="1"/>
</dbReference>
<comment type="cofactor">
    <cofactor evidence="1">
        <name>Mg(2+)</name>
        <dbReference type="ChEBI" id="CHEBI:18420"/>
    </cofactor>
</comment>
<keyword evidence="7 20" id="KW-0378">Hydrolase</keyword>
<dbReference type="InterPro" id="IPR027417">
    <property type="entry name" value="P-loop_NTPase"/>
</dbReference>
<dbReference type="NCBIfam" id="TIGR00614">
    <property type="entry name" value="recQ_fam"/>
    <property type="match status" value="1"/>
</dbReference>
<dbReference type="SUPFAM" id="SSF46785">
    <property type="entry name" value="Winged helix' DNA-binding domain"/>
    <property type="match status" value="1"/>
</dbReference>
<dbReference type="GO" id="GO:0005737">
    <property type="term" value="C:cytoplasm"/>
    <property type="evidence" value="ECO:0007669"/>
    <property type="project" value="TreeGrafter"/>
</dbReference>
<dbReference type="GO" id="GO:0006260">
    <property type="term" value="P:DNA replication"/>
    <property type="evidence" value="ECO:0007669"/>
    <property type="project" value="InterPro"/>
</dbReference>
<keyword evidence="12" id="KW-0233">DNA recombination</keyword>
<evidence type="ECO:0000256" key="5">
    <source>
        <dbReference type="ARBA" id="ARBA00022741"/>
    </source>
</evidence>
<dbReference type="InterPro" id="IPR032284">
    <property type="entry name" value="RecQ_Zn-bd"/>
</dbReference>
<keyword evidence="14" id="KW-0413">Isomerase</keyword>
<gene>
    <name evidence="20" type="primary">recQ</name>
    <name evidence="20" type="ORF">FYJ33_04465</name>
</gene>
<feature type="domain" description="HRDC" evidence="17">
    <location>
        <begin position="603"/>
        <end position="683"/>
    </location>
</feature>
<dbReference type="InterPro" id="IPR014001">
    <property type="entry name" value="Helicase_ATP-bd"/>
</dbReference>
<dbReference type="EMBL" id="VULX01000003">
    <property type="protein sequence ID" value="MSR90689.1"/>
    <property type="molecule type" value="Genomic_DNA"/>
</dbReference>
<dbReference type="GO" id="GO:0043138">
    <property type="term" value="F:3'-5' DNA helicase activity"/>
    <property type="evidence" value="ECO:0007669"/>
    <property type="project" value="UniProtKB-EC"/>
</dbReference>
<dbReference type="PROSITE" id="PS50967">
    <property type="entry name" value="HRDC"/>
    <property type="match status" value="2"/>
</dbReference>
<dbReference type="Gene3D" id="3.40.50.300">
    <property type="entry name" value="P-loop containing nucleotide triphosphate hydrolases"/>
    <property type="match status" value="2"/>
</dbReference>
<dbReference type="CDD" id="cd17920">
    <property type="entry name" value="DEXHc_RecQ"/>
    <property type="match status" value="1"/>
</dbReference>
<dbReference type="InterPro" id="IPR036390">
    <property type="entry name" value="WH_DNA-bd_sf"/>
</dbReference>
<comment type="caution">
    <text evidence="20">The sequence shown here is derived from an EMBL/GenBank/DDBJ whole genome shotgun (WGS) entry which is preliminary data.</text>
</comment>
<dbReference type="Pfam" id="PF00570">
    <property type="entry name" value="HRDC"/>
    <property type="match status" value="2"/>
</dbReference>
<dbReference type="Pfam" id="PF00271">
    <property type="entry name" value="Helicase_C"/>
    <property type="match status" value="1"/>
</dbReference>
<dbReference type="InterPro" id="IPR044876">
    <property type="entry name" value="HRDC_dom_sf"/>
</dbReference>
<dbReference type="InterPro" id="IPR036388">
    <property type="entry name" value="WH-like_DNA-bd_sf"/>
</dbReference>
<dbReference type="Pfam" id="PF14493">
    <property type="entry name" value="HTH_40"/>
    <property type="match status" value="1"/>
</dbReference>
<evidence type="ECO:0000256" key="1">
    <source>
        <dbReference type="ARBA" id="ARBA00001946"/>
    </source>
</evidence>
<dbReference type="SMART" id="SM00341">
    <property type="entry name" value="HRDC"/>
    <property type="match status" value="2"/>
</dbReference>
<dbReference type="PROSITE" id="PS51192">
    <property type="entry name" value="HELICASE_ATP_BIND_1"/>
    <property type="match status" value="1"/>
</dbReference>
<dbReference type="GO" id="GO:0046872">
    <property type="term" value="F:metal ion binding"/>
    <property type="evidence" value="ECO:0007669"/>
    <property type="project" value="UniProtKB-KW"/>
</dbReference>
<dbReference type="SMART" id="SM00487">
    <property type="entry name" value="DEXDc"/>
    <property type="match status" value="1"/>
</dbReference>
<keyword evidence="11" id="KW-0238">DNA-binding</keyword>
<evidence type="ECO:0000256" key="16">
    <source>
        <dbReference type="NCBIfam" id="TIGR01389"/>
    </source>
</evidence>
<keyword evidence="4" id="KW-0479">Metal-binding</keyword>
<dbReference type="InterPro" id="IPR006293">
    <property type="entry name" value="DNA_helicase_ATP-dep_RecQ_bac"/>
</dbReference>
<evidence type="ECO:0000256" key="13">
    <source>
        <dbReference type="ARBA" id="ARBA00023204"/>
    </source>
</evidence>
<dbReference type="PROSITE" id="PS51194">
    <property type="entry name" value="HELICASE_CTER"/>
    <property type="match status" value="1"/>
</dbReference>
<dbReference type="GO" id="GO:0009378">
    <property type="term" value="F:four-way junction helicase activity"/>
    <property type="evidence" value="ECO:0007669"/>
    <property type="project" value="TreeGrafter"/>
</dbReference>
<dbReference type="GO" id="GO:0009432">
    <property type="term" value="P:SOS response"/>
    <property type="evidence" value="ECO:0007669"/>
    <property type="project" value="UniProtKB-UniRule"/>
</dbReference>
<dbReference type="GO" id="GO:0006310">
    <property type="term" value="P:DNA recombination"/>
    <property type="evidence" value="ECO:0007669"/>
    <property type="project" value="UniProtKB-UniRule"/>
</dbReference>
<dbReference type="GO" id="GO:0030894">
    <property type="term" value="C:replisome"/>
    <property type="evidence" value="ECO:0007669"/>
    <property type="project" value="TreeGrafter"/>
</dbReference>
<evidence type="ECO:0000259" key="18">
    <source>
        <dbReference type="PROSITE" id="PS51192"/>
    </source>
</evidence>
<evidence type="ECO:0000259" key="19">
    <source>
        <dbReference type="PROSITE" id="PS51194"/>
    </source>
</evidence>
<feature type="domain" description="Helicase ATP-binding" evidence="18">
    <location>
        <begin position="26"/>
        <end position="195"/>
    </location>
</feature>
<evidence type="ECO:0000313" key="20">
    <source>
        <dbReference type="EMBL" id="MSR90689.1"/>
    </source>
</evidence>
<feature type="domain" description="Helicase C-terminal" evidence="19">
    <location>
        <begin position="219"/>
        <end position="363"/>
    </location>
</feature>
<feature type="domain" description="HRDC" evidence="17">
    <location>
        <begin position="513"/>
        <end position="593"/>
    </location>
</feature>
<dbReference type="InterPro" id="IPR001650">
    <property type="entry name" value="Helicase_C-like"/>
</dbReference>
<evidence type="ECO:0000259" key="17">
    <source>
        <dbReference type="PROSITE" id="PS50967"/>
    </source>
</evidence>
<comment type="cofactor">
    <cofactor evidence="2">
        <name>Zn(2+)</name>
        <dbReference type="ChEBI" id="CHEBI:29105"/>
    </cofactor>
</comment>
<evidence type="ECO:0000256" key="14">
    <source>
        <dbReference type="ARBA" id="ARBA00023235"/>
    </source>
</evidence>
<dbReference type="SMART" id="SM00490">
    <property type="entry name" value="HELICc"/>
    <property type="match status" value="1"/>
</dbReference>
<dbReference type="PANTHER" id="PTHR13710:SF105">
    <property type="entry name" value="ATP-DEPENDENT DNA HELICASE Q1"/>
    <property type="match status" value="1"/>
</dbReference>
<keyword evidence="8 20" id="KW-0347">Helicase</keyword>
<evidence type="ECO:0000256" key="3">
    <source>
        <dbReference type="ARBA" id="ARBA00005446"/>
    </source>
</evidence>
<dbReference type="SMART" id="SM00956">
    <property type="entry name" value="RQC"/>
    <property type="match status" value="1"/>
</dbReference>